<evidence type="ECO:0000313" key="2">
    <source>
        <dbReference type="EMBL" id="TBU65937.1"/>
    </source>
</evidence>
<dbReference type="OMA" id="GRYHTEC"/>
<proteinExistence type="predicted"/>
<evidence type="ECO:0000313" key="3">
    <source>
        <dbReference type="Proteomes" id="UP000292082"/>
    </source>
</evidence>
<dbReference type="Proteomes" id="UP000292082">
    <property type="component" value="Unassembled WGS sequence"/>
</dbReference>
<sequence length="82" mass="9415">MCHNVIDGRLHLSCQHFIPMSTRQQDCLRPNCLFSRNHIHPIGCREKSCTRMMNPPQRNPIRISDSKCQDCIIRGDGRGVLA</sequence>
<dbReference type="EMBL" id="ML145084">
    <property type="protein sequence ID" value="TBU65937.1"/>
    <property type="molecule type" value="Genomic_DNA"/>
</dbReference>
<dbReference type="OrthoDB" id="3134980at2759"/>
<dbReference type="EMBL" id="ML143395">
    <property type="protein sequence ID" value="TBU32396.1"/>
    <property type="molecule type" value="Genomic_DNA"/>
</dbReference>
<accession>A0A4Q9N148</accession>
<dbReference type="Proteomes" id="UP000292957">
    <property type="component" value="Unassembled WGS sequence"/>
</dbReference>
<organism evidence="1">
    <name type="scientific">Dichomitus squalens</name>
    <dbReference type="NCBI Taxonomy" id="114155"/>
    <lineage>
        <taxon>Eukaryota</taxon>
        <taxon>Fungi</taxon>
        <taxon>Dikarya</taxon>
        <taxon>Basidiomycota</taxon>
        <taxon>Agaricomycotina</taxon>
        <taxon>Agaricomycetes</taxon>
        <taxon>Polyporales</taxon>
        <taxon>Polyporaceae</taxon>
        <taxon>Dichomitus</taxon>
    </lineage>
</organism>
<reference evidence="1 3" key="1">
    <citation type="submission" date="2019-01" db="EMBL/GenBank/DDBJ databases">
        <title>Draft genome sequences of three monokaryotic isolates of the white-rot basidiomycete fungus Dichomitus squalens.</title>
        <authorList>
            <consortium name="DOE Joint Genome Institute"/>
            <person name="Lopez S.C."/>
            <person name="Andreopoulos B."/>
            <person name="Pangilinan J."/>
            <person name="Lipzen A."/>
            <person name="Riley R."/>
            <person name="Ahrendt S."/>
            <person name="Ng V."/>
            <person name="Barry K."/>
            <person name="Daum C."/>
            <person name="Grigoriev I.V."/>
            <person name="Hilden K.S."/>
            <person name="Makela M.R."/>
            <person name="de Vries R.P."/>
        </authorList>
    </citation>
    <scope>NUCLEOTIDE SEQUENCE [LARGE SCALE GENOMIC DNA]</scope>
    <source>
        <strain evidence="2 3">CBS 464.89</strain>
        <strain evidence="1">OM18370.1</strain>
    </source>
</reference>
<dbReference type="AlphaFoldDB" id="A0A4Q9N148"/>
<evidence type="ECO:0000313" key="1">
    <source>
        <dbReference type="EMBL" id="TBU32396.1"/>
    </source>
</evidence>
<protein>
    <submittedName>
        <fullName evidence="1">Uncharacterized protein</fullName>
    </submittedName>
</protein>
<gene>
    <name evidence="2" type="ORF">BD310DRAFT_33329</name>
    <name evidence="1" type="ORF">BD311DRAFT_750934</name>
</gene>
<name>A0A4Q9N148_9APHY</name>
<keyword evidence="3" id="KW-1185">Reference proteome</keyword>